<feature type="region of interest" description="Disordered" evidence="2">
    <location>
        <begin position="264"/>
        <end position="303"/>
    </location>
</feature>
<comment type="caution">
    <text evidence="5">The sequence shown here is derived from an EMBL/GenBank/DDBJ whole genome shotgun (WGS) entry which is preliminary data.</text>
</comment>
<dbReference type="HOGENOM" id="CLU_312997_0_0_1"/>
<keyword evidence="3" id="KW-0472">Membrane</keyword>
<evidence type="ECO:0000313" key="6">
    <source>
        <dbReference type="Proteomes" id="UP000006174"/>
    </source>
</evidence>
<reference evidence="5 6" key="1">
    <citation type="journal article" date="2012" name="Plant Cell">
        <title>Genome comparison of barley and maize smut fungi reveals targeted loss of RNA silencing components and species-specific presence of transposable elements.</title>
        <authorList>
            <person name="Laurie J.D."/>
            <person name="Ali S."/>
            <person name="Linning R."/>
            <person name="Mannhaupt G."/>
            <person name="Wong P."/>
            <person name="Gueldener U."/>
            <person name="Muensterkoetter M."/>
            <person name="Moore R."/>
            <person name="Kahmann R."/>
            <person name="Bakkeren G."/>
            <person name="Schirawski J."/>
        </authorList>
    </citation>
    <scope>NUCLEOTIDE SEQUENCE [LARGE SCALE GENOMIC DNA]</scope>
    <source>
        <strain evidence="6">Uh4875-4</strain>
    </source>
</reference>
<feature type="chain" id="PRO_5003658460" evidence="4">
    <location>
        <begin position="20"/>
        <end position="937"/>
    </location>
</feature>
<evidence type="ECO:0000313" key="5">
    <source>
        <dbReference type="EMBL" id="CCF52179.1"/>
    </source>
</evidence>
<feature type="signal peptide" evidence="4">
    <location>
        <begin position="1"/>
        <end position="19"/>
    </location>
</feature>
<evidence type="ECO:0000256" key="4">
    <source>
        <dbReference type="SAM" id="SignalP"/>
    </source>
</evidence>
<proteinExistence type="predicted"/>
<dbReference type="Proteomes" id="UP000006174">
    <property type="component" value="Unassembled WGS sequence"/>
</dbReference>
<evidence type="ECO:0000256" key="1">
    <source>
        <dbReference type="SAM" id="Coils"/>
    </source>
</evidence>
<dbReference type="AlphaFoldDB" id="I2FZ36"/>
<dbReference type="PROSITE" id="PS51257">
    <property type="entry name" value="PROKAR_LIPOPROTEIN"/>
    <property type="match status" value="1"/>
</dbReference>
<keyword evidence="1" id="KW-0175">Coiled coil</keyword>
<feature type="transmembrane region" description="Helical" evidence="3">
    <location>
        <begin position="329"/>
        <end position="350"/>
    </location>
</feature>
<keyword evidence="3" id="KW-0812">Transmembrane</keyword>
<feature type="region of interest" description="Disordered" evidence="2">
    <location>
        <begin position="33"/>
        <end position="52"/>
    </location>
</feature>
<feature type="coiled-coil region" evidence="1">
    <location>
        <begin position="748"/>
        <end position="775"/>
    </location>
</feature>
<feature type="transmembrane region" description="Helical" evidence="3">
    <location>
        <begin position="444"/>
        <end position="467"/>
    </location>
</feature>
<feature type="region of interest" description="Disordered" evidence="2">
    <location>
        <begin position="355"/>
        <end position="377"/>
    </location>
</feature>
<accession>I2FZ36</accession>
<evidence type="ECO:0000256" key="2">
    <source>
        <dbReference type="SAM" id="MobiDB-lite"/>
    </source>
</evidence>
<keyword evidence="3" id="KW-1133">Transmembrane helix</keyword>
<protein>
    <submittedName>
        <fullName evidence="5">Conserved uncharacterized protein (N-terminal)</fullName>
    </submittedName>
</protein>
<gene>
    <name evidence="5" type="ORF">UHOR_08465</name>
</gene>
<feature type="transmembrane region" description="Helical" evidence="3">
    <location>
        <begin position="190"/>
        <end position="207"/>
    </location>
</feature>
<feature type="compositionally biased region" description="Basic and acidic residues" evidence="2">
    <location>
        <begin position="355"/>
        <end position="370"/>
    </location>
</feature>
<feature type="region of interest" description="Disordered" evidence="2">
    <location>
        <begin position="472"/>
        <end position="492"/>
    </location>
</feature>
<feature type="non-terminal residue" evidence="5">
    <location>
        <position position="1"/>
    </location>
</feature>
<feature type="region of interest" description="Disordered" evidence="2">
    <location>
        <begin position="915"/>
        <end position="937"/>
    </location>
</feature>
<feature type="compositionally biased region" description="Basic and acidic residues" evidence="2">
    <location>
        <begin position="264"/>
        <end position="281"/>
    </location>
</feature>
<dbReference type="EMBL" id="CAGI01000171">
    <property type="protein sequence ID" value="CCF52179.1"/>
    <property type="molecule type" value="Genomic_DNA"/>
</dbReference>
<feature type="transmembrane region" description="Helical" evidence="3">
    <location>
        <begin position="885"/>
        <end position="906"/>
    </location>
</feature>
<evidence type="ECO:0000256" key="3">
    <source>
        <dbReference type="SAM" id="Phobius"/>
    </source>
</evidence>
<name>I2FZ36_USTHO</name>
<keyword evidence="4" id="KW-0732">Signal</keyword>
<organism evidence="5 6">
    <name type="scientific">Ustilago hordei</name>
    <name type="common">Barley covered smut fungus</name>
    <dbReference type="NCBI Taxonomy" id="120017"/>
    <lineage>
        <taxon>Eukaryota</taxon>
        <taxon>Fungi</taxon>
        <taxon>Dikarya</taxon>
        <taxon>Basidiomycota</taxon>
        <taxon>Ustilaginomycotina</taxon>
        <taxon>Ustilaginomycetes</taxon>
        <taxon>Ustilaginales</taxon>
        <taxon>Ustilaginaceae</taxon>
        <taxon>Ustilago</taxon>
    </lineage>
</organism>
<feature type="compositionally biased region" description="Basic and acidic residues" evidence="2">
    <location>
        <begin position="291"/>
        <end position="302"/>
    </location>
</feature>
<keyword evidence="6" id="KW-1185">Reference proteome</keyword>
<sequence>MRTLYFFAMAYILMAAVACQPLREAKAELEVSRKAYRKPRQPPKLPRPATPKVKRRIKIVSEFLSHFTNRERAASVAAQTDIKPQEFTAYTRFQQSPTAKFDGIANPARPESLFKPRKKPFRFGGDEGGYVADVDHAGHNAKLNNRPPLSTKLGIGADASGARVEEDRLRLSAQVKAIAHAKRNTATKRAVIMNVVLLITSGLMLLFRSKVANAGDANNQAMAHASESQQAAMQQAAAESAALRASGSGGSKIQLRSLSSEDVAAHDASVRTSQPKDDRSLPKQSVVPIIKSEKAADKEDQSKTLTKRFNPLEIIENALQKYTQDSRRLVGPVVACIVSILGLIGAVVYYETKSQKPGKDHYGNNTERAEPTPSPPALRLKDVDNRDDSAFIQISKDEKLHHTELRKRWDPVAAMIDCWHGRVEDSGRVAVAVMENAPSGPRLLLVKLFTGAAALLGVSGAIIWYGYRRQSDSTPKPQESKQPETASVPAPNRQLFAEVRHTMLKKRSLDVEPAAHVDLLSVEQGRPALLKREVTNEKIKRLLVRGKKAYELAPRALQAAEAGAASDVPVSEAGHVAPGIASKLDSTRAGLFKESPALHNLPSHLQVSKSTADASESLRIQKPLVPLGLEHYQTPPSPSIPSPAIDRVEALEEAHTGKQTAIAIALIASLFETFSVLAWQYLRHPHDEHTPFYHPHDENSRFHLWKHPTTVNKRRSLRRGDEHLETLQLKDGHLVKRAIGAMEVEGPAEETLRLLDGAEREMERLRFRNELQRRRRREAFRKALRSKRILGGGIFATLSLASLATLHQKLDAARKREQAAKSKARGATIYPVRGTPHKRDIKSVVVERFGGEGARLLDHPVGAEFPRTDVAVRRHPAFSPRYRNIVIGSAITLAAAIQGTFLWLAIRALKKQTPSQRAAKQQAEEERLQAGFKRSRR</sequence>